<dbReference type="InterPro" id="IPR009057">
    <property type="entry name" value="Homeodomain-like_sf"/>
</dbReference>
<dbReference type="Pfam" id="PF07883">
    <property type="entry name" value="Cupin_2"/>
    <property type="match status" value="1"/>
</dbReference>
<dbReference type="RefSeq" id="WP_263999525.1">
    <property type="nucleotide sequence ID" value="NZ_JACKVK010000015.1"/>
</dbReference>
<gene>
    <name evidence="5" type="ORF">H7K45_28325</name>
</gene>
<dbReference type="GO" id="GO:0003700">
    <property type="term" value="F:DNA-binding transcription factor activity"/>
    <property type="evidence" value="ECO:0007669"/>
    <property type="project" value="InterPro"/>
</dbReference>
<keyword evidence="1" id="KW-0805">Transcription regulation</keyword>
<evidence type="ECO:0000259" key="4">
    <source>
        <dbReference type="PROSITE" id="PS01124"/>
    </source>
</evidence>
<dbReference type="Gene3D" id="1.10.10.60">
    <property type="entry name" value="Homeodomain-like"/>
    <property type="match status" value="1"/>
</dbReference>
<keyword evidence="6" id="KW-1185">Reference proteome</keyword>
<dbReference type="Pfam" id="PF12833">
    <property type="entry name" value="HTH_18"/>
    <property type="match status" value="1"/>
</dbReference>
<evidence type="ECO:0000313" key="6">
    <source>
        <dbReference type="Proteomes" id="UP001141629"/>
    </source>
</evidence>
<dbReference type="SUPFAM" id="SSF46689">
    <property type="entry name" value="Homeodomain-like"/>
    <property type="match status" value="1"/>
</dbReference>
<dbReference type="Proteomes" id="UP001141629">
    <property type="component" value="Unassembled WGS sequence"/>
</dbReference>
<dbReference type="InterPro" id="IPR011051">
    <property type="entry name" value="RmlC_Cupin_sf"/>
</dbReference>
<accession>A0A9X2Z956</accession>
<organism evidence="5 6">
    <name type="scientific">Mycobacterium yunnanensis</name>
    <dbReference type="NCBI Taxonomy" id="368477"/>
    <lineage>
        <taxon>Bacteria</taxon>
        <taxon>Bacillati</taxon>
        <taxon>Actinomycetota</taxon>
        <taxon>Actinomycetes</taxon>
        <taxon>Mycobacteriales</taxon>
        <taxon>Mycobacteriaceae</taxon>
        <taxon>Mycobacterium</taxon>
    </lineage>
</organism>
<dbReference type="InterPro" id="IPR018062">
    <property type="entry name" value="HTH_AraC-typ_CS"/>
</dbReference>
<feature type="domain" description="HTH araC/xylS-type" evidence="4">
    <location>
        <begin position="169"/>
        <end position="267"/>
    </location>
</feature>
<dbReference type="PROSITE" id="PS01124">
    <property type="entry name" value="HTH_ARAC_FAMILY_2"/>
    <property type="match status" value="1"/>
</dbReference>
<reference evidence="5" key="2">
    <citation type="journal article" date="2022" name="BMC Genomics">
        <title>Comparative genome analysis of mycobacteria focusing on tRNA and non-coding RNA.</title>
        <authorList>
            <person name="Behra P.R.K."/>
            <person name="Pettersson B.M.F."/>
            <person name="Ramesh M."/>
            <person name="Das S."/>
            <person name="Dasgupta S."/>
            <person name="Kirsebom L.A."/>
        </authorList>
    </citation>
    <scope>NUCLEOTIDE SEQUENCE</scope>
    <source>
        <strain evidence="5">DSM 44838</strain>
    </source>
</reference>
<evidence type="ECO:0000256" key="1">
    <source>
        <dbReference type="ARBA" id="ARBA00023015"/>
    </source>
</evidence>
<evidence type="ECO:0000313" key="5">
    <source>
        <dbReference type="EMBL" id="MCV7424456.1"/>
    </source>
</evidence>
<evidence type="ECO:0000256" key="2">
    <source>
        <dbReference type="ARBA" id="ARBA00023125"/>
    </source>
</evidence>
<keyword evidence="3" id="KW-0804">Transcription</keyword>
<dbReference type="GO" id="GO:0043565">
    <property type="term" value="F:sequence-specific DNA binding"/>
    <property type="evidence" value="ECO:0007669"/>
    <property type="project" value="InterPro"/>
</dbReference>
<sequence length="446" mass="49506">MLDVRIDFAPGTRVSTDVASIRRTRLHAHPNALEIVYVLRGSLHTRVSSESFDLDAGDFVVLNRADPHVLEGSPENVTAVVHVNLEAFHDVSPYADRMMFACESFDLPRYRRQEALLRGLVLDTVDARDTGDDGAPATELLRTLCNGYSLADYYQRDRPLTAAARERFHSLMAYVQTHVGSRDLLEEVAREHHYSKSYVSHFVKETAAISFTSAVNAARAMHAEILLLTTDYTMRDISAQCGFSDVKYFTRCFVDWFKQTPAEYRAANRPAVQRDDDVVPVPAEVTAELIHEHRRRVASPTDTPRLSITPILLKNVGSRADLLTKVADFPADRPLAPEAAPAGVRRRNHLMPMRFGPAEVQGRGALSGLASFDQAGITPCIVVEYSGREATAFLIDALATQLRDAGLTTVPVWLSYSGIHARGAVDCLVDDAHTRHDLDIQPVFTR</sequence>
<dbReference type="InterPro" id="IPR014710">
    <property type="entry name" value="RmlC-like_jellyroll"/>
</dbReference>
<dbReference type="SUPFAM" id="SSF51182">
    <property type="entry name" value="RmlC-like cupins"/>
    <property type="match status" value="1"/>
</dbReference>
<dbReference type="SMART" id="SM00342">
    <property type="entry name" value="HTH_ARAC"/>
    <property type="match status" value="1"/>
</dbReference>
<dbReference type="PANTHER" id="PTHR43280:SF34">
    <property type="entry name" value="ARAC-FAMILY TRANSCRIPTIONAL REGULATOR"/>
    <property type="match status" value="1"/>
</dbReference>
<name>A0A9X2Z956_9MYCO</name>
<keyword evidence="2" id="KW-0238">DNA-binding</keyword>
<dbReference type="AlphaFoldDB" id="A0A9X2Z956"/>
<evidence type="ECO:0000256" key="3">
    <source>
        <dbReference type="ARBA" id="ARBA00023163"/>
    </source>
</evidence>
<dbReference type="CDD" id="cd02208">
    <property type="entry name" value="cupin_RmlC-like"/>
    <property type="match status" value="1"/>
</dbReference>
<dbReference type="EMBL" id="JACKVK010000015">
    <property type="protein sequence ID" value="MCV7424456.1"/>
    <property type="molecule type" value="Genomic_DNA"/>
</dbReference>
<dbReference type="Gene3D" id="2.60.120.10">
    <property type="entry name" value="Jelly Rolls"/>
    <property type="match status" value="1"/>
</dbReference>
<dbReference type="InterPro" id="IPR013096">
    <property type="entry name" value="Cupin_2"/>
</dbReference>
<reference evidence="5" key="1">
    <citation type="submission" date="2020-07" db="EMBL/GenBank/DDBJ databases">
        <authorList>
            <person name="Pettersson B.M.F."/>
            <person name="Behra P.R.K."/>
            <person name="Ramesh M."/>
            <person name="Das S."/>
            <person name="Dasgupta S."/>
            <person name="Kirsebom L.A."/>
        </authorList>
    </citation>
    <scope>NUCLEOTIDE SEQUENCE</scope>
    <source>
        <strain evidence="5">DSM 44838</strain>
    </source>
</reference>
<proteinExistence type="predicted"/>
<protein>
    <submittedName>
        <fullName evidence="5">AraC family transcriptional regulator</fullName>
    </submittedName>
</protein>
<dbReference type="InterPro" id="IPR018060">
    <property type="entry name" value="HTH_AraC"/>
</dbReference>
<dbReference type="PROSITE" id="PS00041">
    <property type="entry name" value="HTH_ARAC_FAMILY_1"/>
    <property type="match status" value="1"/>
</dbReference>
<dbReference type="PANTHER" id="PTHR43280">
    <property type="entry name" value="ARAC-FAMILY TRANSCRIPTIONAL REGULATOR"/>
    <property type="match status" value="1"/>
</dbReference>
<comment type="caution">
    <text evidence="5">The sequence shown here is derived from an EMBL/GenBank/DDBJ whole genome shotgun (WGS) entry which is preliminary data.</text>
</comment>